<evidence type="ECO:0008006" key="4">
    <source>
        <dbReference type="Google" id="ProtNLM"/>
    </source>
</evidence>
<keyword evidence="1" id="KW-1133">Transmembrane helix</keyword>
<evidence type="ECO:0000313" key="2">
    <source>
        <dbReference type="EMBL" id="BDY13849.1"/>
    </source>
</evidence>
<reference evidence="2 3" key="1">
    <citation type="submission" date="2023-03" db="EMBL/GenBank/DDBJ databases">
        <title>Description of Hydrogenimonas sp. ISO32.</title>
        <authorList>
            <person name="Mino S."/>
            <person name="Fukazawa S."/>
            <person name="Sawabe T."/>
        </authorList>
    </citation>
    <scope>NUCLEOTIDE SEQUENCE [LARGE SCALE GENOMIC DNA]</scope>
    <source>
        <strain evidence="2 3">ISO32</strain>
    </source>
</reference>
<evidence type="ECO:0000313" key="3">
    <source>
        <dbReference type="Proteomes" id="UP001321445"/>
    </source>
</evidence>
<evidence type="ECO:0000256" key="1">
    <source>
        <dbReference type="SAM" id="Phobius"/>
    </source>
</evidence>
<organism evidence="2 3">
    <name type="scientific">Hydrogenimonas cancrithermarum</name>
    <dbReference type="NCBI Taxonomy" id="2993563"/>
    <lineage>
        <taxon>Bacteria</taxon>
        <taxon>Pseudomonadati</taxon>
        <taxon>Campylobacterota</taxon>
        <taxon>Epsilonproteobacteria</taxon>
        <taxon>Campylobacterales</taxon>
        <taxon>Hydrogenimonadaceae</taxon>
        <taxon>Hydrogenimonas</taxon>
    </lineage>
</organism>
<keyword evidence="1" id="KW-0812">Transmembrane</keyword>
<keyword evidence="1" id="KW-0472">Membrane</keyword>
<feature type="transmembrane region" description="Helical" evidence="1">
    <location>
        <begin position="6"/>
        <end position="25"/>
    </location>
</feature>
<dbReference type="RefSeq" id="WP_286336791.1">
    <property type="nucleotide sequence ID" value="NZ_AP027370.1"/>
</dbReference>
<name>A0ABM8FNA7_9BACT</name>
<keyword evidence="3" id="KW-1185">Reference proteome</keyword>
<accession>A0ABM8FNA7</accession>
<protein>
    <recommendedName>
        <fullName evidence="4">Periplasmic protein</fullName>
    </recommendedName>
</protein>
<dbReference type="EMBL" id="AP027370">
    <property type="protein sequence ID" value="BDY13849.1"/>
    <property type="molecule type" value="Genomic_DNA"/>
</dbReference>
<dbReference type="Proteomes" id="UP001321445">
    <property type="component" value="Chromosome"/>
</dbReference>
<sequence>MNRLLIILFGIVSTVSVSILLMLLYRYASHDETTPRVYNGILEEADTLLDKRDSGGNGWLEGLAVKKRPSHSYAVSEMEIELPLKKSPKPRKVFRLTLDNLDDYKMFCIRQLLTQNGIKYAIFRKEKSGVLMIHDLDKSKLERIVDMVREYEIKTKIENYTKD</sequence>
<proteinExistence type="predicted"/>
<gene>
    <name evidence="2" type="ORF">HCR_21610</name>
</gene>